<gene>
    <name evidence="1" type="ORF">Q428_10640</name>
</gene>
<protein>
    <submittedName>
        <fullName evidence="1">Transcriptional regulator</fullName>
    </submittedName>
</protein>
<accession>A0A017RT60</accession>
<dbReference type="Proteomes" id="UP000019681">
    <property type="component" value="Unassembled WGS sequence"/>
</dbReference>
<dbReference type="STRING" id="1403537.Q428_10640"/>
<evidence type="ECO:0000313" key="2">
    <source>
        <dbReference type="Proteomes" id="UP000019681"/>
    </source>
</evidence>
<dbReference type="RefSeq" id="WP_035380597.1">
    <property type="nucleotide sequence ID" value="NZ_AZQP01000033.1"/>
</dbReference>
<comment type="caution">
    <text evidence="1">The sequence shown here is derived from an EMBL/GenBank/DDBJ whole genome shotgun (WGS) entry which is preliminary data.</text>
</comment>
<organism evidence="1 2">
    <name type="scientific">Fervidicella metallireducens AeB</name>
    <dbReference type="NCBI Taxonomy" id="1403537"/>
    <lineage>
        <taxon>Bacteria</taxon>
        <taxon>Bacillati</taxon>
        <taxon>Bacillota</taxon>
        <taxon>Clostridia</taxon>
        <taxon>Eubacteriales</taxon>
        <taxon>Clostridiaceae</taxon>
        <taxon>Fervidicella</taxon>
    </lineage>
</organism>
<evidence type="ECO:0000313" key="1">
    <source>
        <dbReference type="EMBL" id="EYE87943.1"/>
    </source>
</evidence>
<reference evidence="1 2" key="1">
    <citation type="journal article" date="2014" name="Genome Announc.">
        <title>Draft Genome Sequence of Fervidicella metallireducens Strain AeBT, an Iron-Reducing Thermoanaerobe from the Great Artesian Basin.</title>
        <authorList>
            <person name="Patel B.K."/>
        </authorList>
    </citation>
    <scope>NUCLEOTIDE SEQUENCE [LARGE SCALE GENOMIC DNA]</scope>
    <source>
        <strain evidence="1 2">AeB</strain>
    </source>
</reference>
<name>A0A017RT60_9CLOT</name>
<dbReference type="OrthoDB" id="1808039at2"/>
<sequence length="174" mass="20088">MDYIRIGDKIVSLSKITSVINEIMEYRCKGYSQQETARILDIDRTFISRLESIGEVRKGGNIAVIGFPIKNKLELYERLKEEGIEYILLMTEEERNDFIKDKGGEELVNDIFKITSEVRKYQHCIIIGSRMRTKLLADLLDSHVYTINIGESPLKNDVYVEPDEVIKIIKTINA</sequence>
<dbReference type="AlphaFoldDB" id="A0A017RT60"/>
<proteinExistence type="predicted"/>
<dbReference type="EMBL" id="AZQP01000033">
    <property type="protein sequence ID" value="EYE87943.1"/>
    <property type="molecule type" value="Genomic_DNA"/>
</dbReference>
<keyword evidence="2" id="KW-1185">Reference proteome</keyword>